<keyword evidence="3" id="KW-1185">Reference proteome</keyword>
<dbReference type="Proteomes" id="UP000501111">
    <property type="component" value="Segment"/>
</dbReference>
<feature type="domain" description="CapR homology" evidence="1">
    <location>
        <begin position="78"/>
        <end position="136"/>
    </location>
</feature>
<feature type="domain" description="CapR homology" evidence="1">
    <location>
        <begin position="13"/>
        <end position="67"/>
    </location>
</feature>
<evidence type="ECO:0000313" key="2">
    <source>
        <dbReference type="EMBL" id="QIO03219.1"/>
    </source>
</evidence>
<protein>
    <recommendedName>
        <fullName evidence="1">CapR homology domain-containing protein</fullName>
    </recommendedName>
</protein>
<evidence type="ECO:0000313" key="3">
    <source>
        <dbReference type="Proteomes" id="UP000501111"/>
    </source>
</evidence>
<organism evidence="2 3">
    <name type="scientific">Salmonella phage pertopsoe</name>
    <dbReference type="NCBI Taxonomy" id="2713310"/>
    <lineage>
        <taxon>Viruses</taxon>
        <taxon>Duplodnaviria</taxon>
        <taxon>Heunggongvirae</taxon>
        <taxon>Uroviricota</taxon>
        <taxon>Caudoviricetes</taxon>
        <taxon>Pantevenvirales</taxon>
        <taxon>Ackermannviridae</taxon>
        <taxon>Cvivirinae</taxon>
        <taxon>Kuttervirus</taxon>
        <taxon>Kuttervirus pertopsoe</taxon>
    </lineage>
</organism>
<evidence type="ECO:0000259" key="1">
    <source>
        <dbReference type="Pfam" id="PF21817"/>
    </source>
</evidence>
<accession>A0A6G8RPC0</accession>
<reference evidence="2 3" key="1">
    <citation type="submission" date="2020-02" db="EMBL/GenBank/DDBJ databases">
        <authorList>
            <person name="Olsen N.S."/>
            <person name="Forero-Junco L."/>
            <person name="Kot W."/>
            <person name="Hansen L.H."/>
        </authorList>
    </citation>
    <scope>NUCLEOTIDE SEQUENCE [LARGE SCALE GENOMIC DNA]</scope>
</reference>
<dbReference type="InterPro" id="IPR048793">
    <property type="entry name" value="CapR_dom"/>
</dbReference>
<name>A0A6G8RPC0_9CAUD</name>
<sequence length="236" mass="26627">MIVLTEGIASKRIKSYASSRGGIFHGFVGGKFVTNQTKCILSCEFGHEWNSATYANLINKGSWCPSCRGNKKISNEEAKIRISEYAVSNGGKFINFIGGKYKDNVTICVMECSETHRWESRYGNLVNSRSWCPYCAESGYNYSKEGFLYILVNDEGCMKVGITNSPKKRINCLRSSTPFDFNVLEIFNSTDGLFVSRLERIAHRMCKSAGYKDFDGATEWFVYDGSVVDFIRNILK</sequence>
<dbReference type="Pfam" id="PF21817">
    <property type="entry name" value="CapR"/>
    <property type="match status" value="2"/>
</dbReference>
<dbReference type="EMBL" id="MT074479">
    <property type="protein sequence ID" value="QIO03219.1"/>
    <property type="molecule type" value="Genomic_DNA"/>
</dbReference>
<proteinExistence type="predicted"/>
<gene>
    <name evidence="2" type="ORF">pertopsoe_14</name>
</gene>
<dbReference type="Pfam" id="PF13455">
    <property type="entry name" value="MUG113"/>
    <property type="match status" value="1"/>
</dbReference>